<name>A0A8J2KVZ6_9HEXA</name>
<keyword evidence="1" id="KW-0547">Nucleotide-binding</keyword>
<dbReference type="EMBL" id="CAJVCH010472237">
    <property type="protein sequence ID" value="CAG7820194.1"/>
    <property type="molecule type" value="Genomic_DNA"/>
</dbReference>
<dbReference type="SMART" id="SM00175">
    <property type="entry name" value="RAB"/>
    <property type="match status" value="1"/>
</dbReference>
<dbReference type="PANTHER" id="PTHR47977">
    <property type="entry name" value="RAS-RELATED PROTEIN RAB"/>
    <property type="match status" value="1"/>
</dbReference>
<accession>A0A8J2KVZ6</accession>
<sequence length="186" mass="21076">MQKLKIVMTGDSSTGKTALLRRYCDGKFDQTFASTTVEIEFKIKNIKISRRNIQLIIWDLPGQYRYRAITPNCVRNSRGVVIVYDVTNRSSFDAVNTWFRFVNDYSPECTPVILVGNKSDQVLNREVTTKEGEMKAENFGMYFVETSAKDGQNVADIFRLLVGAALENPDLPIIAGIEIHKKPDTN</sequence>
<dbReference type="InterPro" id="IPR050227">
    <property type="entry name" value="Rab"/>
</dbReference>
<dbReference type="InterPro" id="IPR001806">
    <property type="entry name" value="Small_GTPase"/>
</dbReference>
<dbReference type="SMART" id="SM00174">
    <property type="entry name" value="RHO"/>
    <property type="match status" value="1"/>
</dbReference>
<proteinExistence type="predicted"/>
<keyword evidence="2" id="KW-0342">GTP-binding</keyword>
<gene>
    <name evidence="3" type="ORF">AFUS01_LOCUS30597</name>
</gene>
<dbReference type="SMART" id="SM00173">
    <property type="entry name" value="RAS"/>
    <property type="match status" value="1"/>
</dbReference>
<dbReference type="Pfam" id="PF00071">
    <property type="entry name" value="Ras"/>
    <property type="match status" value="1"/>
</dbReference>
<evidence type="ECO:0000313" key="4">
    <source>
        <dbReference type="Proteomes" id="UP000708208"/>
    </source>
</evidence>
<evidence type="ECO:0000256" key="1">
    <source>
        <dbReference type="ARBA" id="ARBA00022741"/>
    </source>
</evidence>
<feature type="non-terminal residue" evidence="3">
    <location>
        <position position="1"/>
    </location>
</feature>
<dbReference type="FunFam" id="3.40.50.300:FF:001329">
    <property type="entry name" value="Small GTP-binding protein, putative"/>
    <property type="match status" value="1"/>
</dbReference>
<organism evidence="3 4">
    <name type="scientific">Allacma fusca</name>
    <dbReference type="NCBI Taxonomy" id="39272"/>
    <lineage>
        <taxon>Eukaryota</taxon>
        <taxon>Metazoa</taxon>
        <taxon>Ecdysozoa</taxon>
        <taxon>Arthropoda</taxon>
        <taxon>Hexapoda</taxon>
        <taxon>Collembola</taxon>
        <taxon>Symphypleona</taxon>
        <taxon>Sminthuridae</taxon>
        <taxon>Allacma</taxon>
    </lineage>
</organism>
<dbReference type="OrthoDB" id="9989112at2759"/>
<dbReference type="InterPro" id="IPR005225">
    <property type="entry name" value="Small_GTP-bd"/>
</dbReference>
<dbReference type="AlphaFoldDB" id="A0A8J2KVZ6"/>
<dbReference type="PROSITE" id="PS51420">
    <property type="entry name" value="RHO"/>
    <property type="match status" value="1"/>
</dbReference>
<dbReference type="NCBIfam" id="TIGR00231">
    <property type="entry name" value="small_GTP"/>
    <property type="match status" value="1"/>
</dbReference>
<dbReference type="PROSITE" id="PS51419">
    <property type="entry name" value="RAB"/>
    <property type="match status" value="1"/>
</dbReference>
<dbReference type="SMART" id="SM00176">
    <property type="entry name" value="RAN"/>
    <property type="match status" value="1"/>
</dbReference>
<comment type="caution">
    <text evidence="3">The sequence shown here is derived from an EMBL/GenBank/DDBJ whole genome shotgun (WGS) entry which is preliminary data.</text>
</comment>
<dbReference type="GO" id="GO:0005525">
    <property type="term" value="F:GTP binding"/>
    <property type="evidence" value="ECO:0007669"/>
    <property type="project" value="UniProtKB-KW"/>
</dbReference>
<reference evidence="3" key="1">
    <citation type="submission" date="2021-06" db="EMBL/GenBank/DDBJ databases">
        <authorList>
            <person name="Hodson N. C."/>
            <person name="Mongue J. A."/>
            <person name="Jaron S. K."/>
        </authorList>
    </citation>
    <scope>NUCLEOTIDE SEQUENCE</scope>
</reference>
<dbReference type="Proteomes" id="UP000708208">
    <property type="component" value="Unassembled WGS sequence"/>
</dbReference>
<dbReference type="CDD" id="cd00154">
    <property type="entry name" value="Rab"/>
    <property type="match status" value="1"/>
</dbReference>
<protein>
    <submittedName>
        <fullName evidence="3">Uncharacterized protein</fullName>
    </submittedName>
</protein>
<dbReference type="GO" id="GO:0003924">
    <property type="term" value="F:GTPase activity"/>
    <property type="evidence" value="ECO:0007669"/>
    <property type="project" value="InterPro"/>
</dbReference>
<evidence type="ECO:0000313" key="3">
    <source>
        <dbReference type="EMBL" id="CAG7820194.1"/>
    </source>
</evidence>
<dbReference type="PROSITE" id="PS51421">
    <property type="entry name" value="RAS"/>
    <property type="match status" value="1"/>
</dbReference>
<evidence type="ECO:0000256" key="2">
    <source>
        <dbReference type="ARBA" id="ARBA00023134"/>
    </source>
</evidence>
<keyword evidence="4" id="KW-1185">Reference proteome</keyword>